<dbReference type="RefSeq" id="WP_406582900.1">
    <property type="nucleotide sequence ID" value="NZ_JBJHQH010000023.1"/>
</dbReference>
<evidence type="ECO:0000313" key="2">
    <source>
        <dbReference type="EMBL" id="MFK9094429.1"/>
    </source>
</evidence>
<feature type="transmembrane region" description="Helical" evidence="1">
    <location>
        <begin position="12"/>
        <end position="36"/>
    </location>
</feature>
<sequence>MMRGFLIRLRLFLKLWFTSIYSVMTLLLIPIIGVINYNSGTYTIDALSSLIYEKTAPIWFVFILHWCFSIDVDSKFFNQLITFPVAKWSFLLERTVFSTIIFFGLTGAITVPLAIIFGEFLWQGFLFTIPVYIALCGFVILGTMIGNHSLGGLVAGIFFWMTILFGGALLRDYNAILLIYQSVQRFASGESGFFAVENHWIIFNRLSYIGLGVLCMAGAIFKINQKSV</sequence>
<feature type="transmembrane region" description="Helical" evidence="1">
    <location>
        <begin position="124"/>
        <end position="145"/>
    </location>
</feature>
<keyword evidence="1" id="KW-1133">Transmembrane helix</keyword>
<name>A0ABW8RLP6_9BACI</name>
<evidence type="ECO:0000313" key="3">
    <source>
        <dbReference type="Proteomes" id="UP001623041"/>
    </source>
</evidence>
<evidence type="ECO:0000256" key="1">
    <source>
        <dbReference type="SAM" id="Phobius"/>
    </source>
</evidence>
<protein>
    <recommendedName>
        <fullName evidence="4">ABC transporter permease</fullName>
    </recommendedName>
</protein>
<evidence type="ECO:0008006" key="4">
    <source>
        <dbReference type="Google" id="ProtNLM"/>
    </source>
</evidence>
<feature type="transmembrane region" description="Helical" evidence="1">
    <location>
        <begin position="200"/>
        <end position="221"/>
    </location>
</feature>
<feature type="transmembrane region" description="Helical" evidence="1">
    <location>
        <begin position="56"/>
        <end position="74"/>
    </location>
</feature>
<keyword evidence="1" id="KW-0472">Membrane</keyword>
<gene>
    <name evidence="2" type="ORF">ACJEBI_23540</name>
</gene>
<dbReference type="EMBL" id="JBJHQH010000023">
    <property type="protein sequence ID" value="MFK9094429.1"/>
    <property type="molecule type" value="Genomic_DNA"/>
</dbReference>
<dbReference type="Proteomes" id="UP001623041">
    <property type="component" value="Unassembled WGS sequence"/>
</dbReference>
<reference evidence="2 3" key="1">
    <citation type="submission" date="2024-11" db="EMBL/GenBank/DDBJ databases">
        <authorList>
            <person name="Lucas J.A."/>
        </authorList>
    </citation>
    <scope>NUCLEOTIDE SEQUENCE [LARGE SCALE GENOMIC DNA]</scope>
    <source>
        <strain evidence="2 3">Z 5.4</strain>
    </source>
</reference>
<feature type="transmembrane region" description="Helical" evidence="1">
    <location>
        <begin position="95"/>
        <end position="118"/>
    </location>
</feature>
<keyword evidence="3" id="KW-1185">Reference proteome</keyword>
<comment type="caution">
    <text evidence="2">The sequence shown here is derived from an EMBL/GenBank/DDBJ whole genome shotgun (WGS) entry which is preliminary data.</text>
</comment>
<proteinExistence type="predicted"/>
<feature type="transmembrane region" description="Helical" evidence="1">
    <location>
        <begin position="157"/>
        <end position="180"/>
    </location>
</feature>
<organism evidence="2 3">
    <name type="scientific">Bacillus salipaludis</name>
    <dbReference type="NCBI Taxonomy" id="2547811"/>
    <lineage>
        <taxon>Bacteria</taxon>
        <taxon>Bacillati</taxon>
        <taxon>Bacillota</taxon>
        <taxon>Bacilli</taxon>
        <taxon>Bacillales</taxon>
        <taxon>Bacillaceae</taxon>
        <taxon>Bacillus</taxon>
    </lineage>
</organism>
<accession>A0ABW8RLP6</accession>
<keyword evidence="1" id="KW-0812">Transmembrane</keyword>